<dbReference type="Pfam" id="PF05317">
    <property type="entry name" value="Thermopsin"/>
    <property type="match status" value="1"/>
</dbReference>
<sequence length="122" mass="13187">MALRAIELANQSNTPLKDVFLPNFASVSGIKAGHITLGYSQSPAPMGIGFYGLYNNSGTTEANNYTFPDLAAHVNLTQLQTMYLADGAPQDVSFQLNAVLSNVNLFGNSSYALWTQNVIFYS</sequence>
<proteinExistence type="predicted"/>
<comment type="caution">
    <text evidence="1">The sequence shown here is derived from an EMBL/GenBank/DDBJ whole genome shotgun (WGS) entry which is preliminary data.</text>
</comment>
<reference evidence="1" key="2">
    <citation type="journal article" date="2014" name="ISME J.">
        <title>Microbial stratification in low pH oxic and suboxic macroscopic growths along an acid mine drainage.</title>
        <authorList>
            <person name="Mendez-Garcia C."/>
            <person name="Mesa V."/>
            <person name="Sprenger R.R."/>
            <person name="Richter M."/>
            <person name="Diez M.S."/>
            <person name="Solano J."/>
            <person name="Bargiela R."/>
            <person name="Golyshina O.V."/>
            <person name="Manteca A."/>
            <person name="Ramos J.L."/>
            <person name="Gallego J.R."/>
            <person name="Llorente I."/>
            <person name="Martins Dos Santos V.A."/>
            <person name="Jensen O.N."/>
            <person name="Pelaez A.I."/>
            <person name="Sanchez J."/>
            <person name="Ferrer M."/>
        </authorList>
    </citation>
    <scope>NUCLEOTIDE SEQUENCE</scope>
</reference>
<organism evidence="1">
    <name type="scientific">mine drainage metagenome</name>
    <dbReference type="NCBI Taxonomy" id="410659"/>
    <lineage>
        <taxon>unclassified sequences</taxon>
        <taxon>metagenomes</taxon>
        <taxon>ecological metagenomes</taxon>
    </lineage>
</organism>
<feature type="non-terminal residue" evidence="1">
    <location>
        <position position="122"/>
    </location>
</feature>
<reference evidence="1" key="1">
    <citation type="submission" date="2013-08" db="EMBL/GenBank/DDBJ databases">
        <authorList>
            <person name="Mendez C."/>
            <person name="Richter M."/>
            <person name="Ferrer M."/>
            <person name="Sanchez J."/>
        </authorList>
    </citation>
    <scope>NUCLEOTIDE SEQUENCE</scope>
</reference>
<accession>T1ARH5</accession>
<protein>
    <submittedName>
        <fullName evidence="1">Peptidase A5, thermopsin</fullName>
        <ecNumber evidence="1">3.4.23.-</ecNumber>
    </submittedName>
</protein>
<dbReference type="AlphaFoldDB" id="T1ARH5"/>
<gene>
    <name evidence="1" type="ORF">B1B_08333</name>
</gene>
<dbReference type="InterPro" id="IPR007981">
    <property type="entry name" value="Peptidase_A5"/>
</dbReference>
<dbReference type="GO" id="GO:0016787">
    <property type="term" value="F:hydrolase activity"/>
    <property type="evidence" value="ECO:0007669"/>
    <property type="project" value="UniProtKB-KW"/>
</dbReference>
<dbReference type="EC" id="3.4.23.-" evidence="1"/>
<keyword evidence="1" id="KW-0378">Hydrolase</keyword>
<evidence type="ECO:0000313" key="1">
    <source>
        <dbReference type="EMBL" id="EQD59133.1"/>
    </source>
</evidence>
<name>T1ARH5_9ZZZZ</name>
<dbReference type="EMBL" id="AUZY01005419">
    <property type="protein sequence ID" value="EQD59133.1"/>
    <property type="molecule type" value="Genomic_DNA"/>
</dbReference>